<feature type="compositionally biased region" description="Basic and acidic residues" evidence="1">
    <location>
        <begin position="209"/>
        <end position="219"/>
    </location>
</feature>
<gene>
    <name evidence="2" type="ORF">SNAT2548_LOCUS6457</name>
</gene>
<name>A0A812JBV1_9DINO</name>
<proteinExistence type="predicted"/>
<sequence length="219" mass="23081">ELYPPVSQHSSRDPVQQLHQTQVSNKISYSSCANSGAVSFTLLAQNINISELCARSSLASAFKAAIQSAVAQELGQSFLPEYVDVRLSPHSAAIPVVVLPPAGMSARELHAQLCTRQLPGWSVAGRVASLEGFRSVCLSSLWVLCSVGMPSVVAVASDELASTTVSAGSPLAEALEPQGTGSLEVPEAVPQDESESIPRPQSLQRSGHTPRERPDGRAK</sequence>
<protein>
    <submittedName>
        <fullName evidence="2">Uncharacterized protein</fullName>
    </submittedName>
</protein>
<evidence type="ECO:0000256" key="1">
    <source>
        <dbReference type="SAM" id="MobiDB-lite"/>
    </source>
</evidence>
<dbReference type="EMBL" id="CAJNDS010000430">
    <property type="protein sequence ID" value="CAE7205249.1"/>
    <property type="molecule type" value="Genomic_DNA"/>
</dbReference>
<feature type="non-terminal residue" evidence="2">
    <location>
        <position position="219"/>
    </location>
</feature>
<accession>A0A812JBV1</accession>
<dbReference type="OrthoDB" id="407680at2759"/>
<comment type="caution">
    <text evidence="2">The sequence shown here is derived from an EMBL/GenBank/DDBJ whole genome shotgun (WGS) entry which is preliminary data.</text>
</comment>
<dbReference type="Proteomes" id="UP000604046">
    <property type="component" value="Unassembled WGS sequence"/>
</dbReference>
<dbReference type="AlphaFoldDB" id="A0A812JBV1"/>
<evidence type="ECO:0000313" key="2">
    <source>
        <dbReference type="EMBL" id="CAE7205249.1"/>
    </source>
</evidence>
<feature type="region of interest" description="Disordered" evidence="1">
    <location>
        <begin position="171"/>
        <end position="219"/>
    </location>
</feature>
<reference evidence="2" key="1">
    <citation type="submission" date="2021-02" db="EMBL/GenBank/DDBJ databases">
        <authorList>
            <person name="Dougan E. K."/>
            <person name="Rhodes N."/>
            <person name="Thang M."/>
            <person name="Chan C."/>
        </authorList>
    </citation>
    <scope>NUCLEOTIDE SEQUENCE</scope>
</reference>
<evidence type="ECO:0000313" key="3">
    <source>
        <dbReference type="Proteomes" id="UP000604046"/>
    </source>
</evidence>
<organism evidence="2 3">
    <name type="scientific">Symbiodinium natans</name>
    <dbReference type="NCBI Taxonomy" id="878477"/>
    <lineage>
        <taxon>Eukaryota</taxon>
        <taxon>Sar</taxon>
        <taxon>Alveolata</taxon>
        <taxon>Dinophyceae</taxon>
        <taxon>Suessiales</taxon>
        <taxon>Symbiodiniaceae</taxon>
        <taxon>Symbiodinium</taxon>
    </lineage>
</organism>
<keyword evidence="3" id="KW-1185">Reference proteome</keyword>
<feature type="non-terminal residue" evidence="2">
    <location>
        <position position="1"/>
    </location>
</feature>